<dbReference type="PANTHER" id="PTHR12878">
    <property type="entry name" value="NADH-UBIQUINONE OXIDOREDUCTASE B8 SUBUNIT"/>
    <property type="match status" value="1"/>
</dbReference>
<dbReference type="SUPFAM" id="SSF52833">
    <property type="entry name" value="Thioredoxin-like"/>
    <property type="match status" value="1"/>
</dbReference>
<evidence type="ECO:0000256" key="7">
    <source>
        <dbReference type="ARBA" id="ARBA00022660"/>
    </source>
</evidence>
<dbReference type="STRING" id="8840.ENSAPLP00000017321"/>
<dbReference type="Ensembl" id="ENSAPLT00000031622.1">
    <property type="protein sequence ID" value="ENSAPLP00000017321.1"/>
    <property type="gene ID" value="ENSAPLG00000022908.1"/>
</dbReference>
<keyword evidence="9" id="KW-0249">Electron transport</keyword>
<name>A0A493SUQ6_ANAPP</name>
<keyword evidence="17" id="KW-1185">Reference proteome</keyword>
<reference evidence="16" key="3">
    <citation type="submission" date="2025-09" db="UniProtKB">
        <authorList>
            <consortium name="Ensembl"/>
        </authorList>
    </citation>
    <scope>IDENTIFICATION</scope>
</reference>
<organism evidence="16 17">
    <name type="scientific">Anas platyrhynchos platyrhynchos</name>
    <name type="common">Northern mallard</name>
    <dbReference type="NCBI Taxonomy" id="8840"/>
    <lineage>
        <taxon>Eukaryota</taxon>
        <taxon>Metazoa</taxon>
        <taxon>Chordata</taxon>
        <taxon>Craniata</taxon>
        <taxon>Vertebrata</taxon>
        <taxon>Euteleostomi</taxon>
        <taxon>Archelosauria</taxon>
        <taxon>Archosauria</taxon>
        <taxon>Dinosauria</taxon>
        <taxon>Saurischia</taxon>
        <taxon>Theropoda</taxon>
        <taxon>Coelurosauria</taxon>
        <taxon>Aves</taxon>
        <taxon>Neognathae</taxon>
        <taxon>Galloanserae</taxon>
        <taxon>Anseriformes</taxon>
        <taxon>Anatidae</taxon>
        <taxon>Anatinae</taxon>
        <taxon>Anas</taxon>
    </lineage>
</organism>
<dbReference type="SMART" id="SM00916">
    <property type="entry name" value="L51_S25_CI-B8"/>
    <property type="match status" value="1"/>
</dbReference>
<evidence type="ECO:0000256" key="11">
    <source>
        <dbReference type="ARBA" id="ARBA00023136"/>
    </source>
</evidence>
<keyword evidence="8" id="KW-0999">Mitochondrion inner membrane</keyword>
<evidence type="ECO:0000259" key="15">
    <source>
        <dbReference type="SMART" id="SM00916"/>
    </source>
</evidence>
<evidence type="ECO:0000313" key="16">
    <source>
        <dbReference type="Ensembl" id="ENSAPLP00000017321.1"/>
    </source>
</evidence>
<accession>A0A493SUQ6</accession>
<keyword evidence="7" id="KW-0679">Respiratory chain</keyword>
<comment type="subcellular location">
    <subcellularLocation>
        <location evidence="2">Mitochondrion inner membrane</location>
        <topology evidence="2">Peripheral membrane protein</topology>
        <orientation evidence="2">Matrix side</orientation>
    </subcellularLocation>
</comment>
<protein>
    <recommendedName>
        <fullName evidence="5">NADH dehydrogenase [ubiquinone] 1 alpha subcomplex subunit 2</fullName>
    </recommendedName>
    <alternativeName>
        <fullName evidence="12">Complex I-B8</fullName>
    </alternativeName>
    <alternativeName>
        <fullName evidence="13">NADH-ubiquinone oxidoreductase B8 subunit</fullName>
    </alternativeName>
</protein>
<reference evidence="17" key="1">
    <citation type="submission" date="2017-10" db="EMBL/GenBank/DDBJ databases">
        <title>A new Pekin duck reference genome.</title>
        <authorList>
            <person name="Hou Z.-C."/>
            <person name="Zhou Z.-K."/>
            <person name="Zhu F."/>
            <person name="Hou S.-S."/>
        </authorList>
    </citation>
    <scope>NUCLEOTIDE SEQUENCE [LARGE SCALE GENOMIC DNA]</scope>
</reference>
<feature type="compositionally biased region" description="Low complexity" evidence="14">
    <location>
        <begin position="1"/>
        <end position="14"/>
    </location>
</feature>
<comment type="function">
    <text evidence="1">Accessory subunit of the mitochondrial membrane respiratory chain NADH dehydrogenase (Complex I), that is believed not to be involved in catalysis. Complex I functions in the transfer of electrons from NADH to the respiratory chain. The immediate electron acceptor for the enzyme is believed to be ubiquinone.</text>
</comment>
<evidence type="ECO:0000256" key="14">
    <source>
        <dbReference type="SAM" id="MobiDB-lite"/>
    </source>
</evidence>
<evidence type="ECO:0000256" key="13">
    <source>
        <dbReference type="ARBA" id="ARBA00032513"/>
    </source>
</evidence>
<reference evidence="16" key="2">
    <citation type="submission" date="2025-08" db="UniProtKB">
        <authorList>
            <consortium name="Ensembl"/>
        </authorList>
    </citation>
    <scope>IDENTIFICATION</scope>
</reference>
<evidence type="ECO:0000256" key="4">
    <source>
        <dbReference type="ARBA" id="ARBA00011533"/>
    </source>
</evidence>
<feature type="domain" description="Ribosomal protein/NADH dehydrogenase" evidence="15">
    <location>
        <begin position="219"/>
        <end position="299"/>
    </location>
</feature>
<evidence type="ECO:0000256" key="3">
    <source>
        <dbReference type="ARBA" id="ARBA00008939"/>
    </source>
</evidence>
<evidence type="ECO:0000256" key="2">
    <source>
        <dbReference type="ARBA" id="ARBA00004443"/>
    </source>
</evidence>
<dbReference type="AlphaFoldDB" id="A0A493SUQ6"/>
<dbReference type="InterPro" id="IPR007741">
    <property type="entry name" value="Ribosomal_mL43/mS25/NADH_DH"/>
</dbReference>
<feature type="region of interest" description="Disordered" evidence="14">
    <location>
        <begin position="143"/>
        <end position="193"/>
    </location>
</feature>
<comment type="subunit">
    <text evidence="4">Complex I is composed of 45 different subunits.</text>
</comment>
<sequence length="343" mass="36368">AATAPGPGAPRGAPSLQLQEAASEPQDPPLQPSPTQPSPAQHSLVEGVRVVHIVPIGGQRVGERLTCGDRGRAALRDPSAGVGRRAPPPPQHEPSPGGGTETTPEGAPRCHDAVATLSRCCHDATPPALTVPLRHLGRAPLPSAAAQEVPEAPLAPRPTLPSPLSDWPTPSGGARRLASPAPRPRPSSGRAHKMAAAAVRGIGAGLGRGVRELRLHLCQSSAGSRGVREFIEQHYVALKQANPGFPILIRECSGVRPRLWARYGEWGPSVWGCPPGGALRVGVLRGDPRERLKKCSCSSYLTPVLTEMPGREQKKPSKKAFYPEVIRVRQGYKCPFGYRVPQR</sequence>
<dbReference type="InterPro" id="IPR016464">
    <property type="entry name" value="NADH_Ub_cplx-1_asu_su-2"/>
</dbReference>
<keyword evidence="11" id="KW-0472">Membrane</keyword>
<evidence type="ECO:0000256" key="12">
    <source>
        <dbReference type="ARBA" id="ARBA00031441"/>
    </source>
</evidence>
<evidence type="ECO:0000256" key="8">
    <source>
        <dbReference type="ARBA" id="ARBA00022792"/>
    </source>
</evidence>
<feature type="compositionally biased region" description="Basic and acidic residues" evidence="14">
    <location>
        <begin position="63"/>
        <end position="75"/>
    </location>
</feature>
<feature type="region of interest" description="Disordered" evidence="14">
    <location>
        <begin position="63"/>
        <end position="108"/>
    </location>
</feature>
<dbReference type="Pfam" id="PF05047">
    <property type="entry name" value="L51_S25_CI-B8"/>
    <property type="match status" value="1"/>
</dbReference>
<proteinExistence type="inferred from homology"/>
<evidence type="ECO:0000256" key="1">
    <source>
        <dbReference type="ARBA" id="ARBA00003195"/>
    </source>
</evidence>
<evidence type="ECO:0000313" key="17">
    <source>
        <dbReference type="Proteomes" id="UP000016666"/>
    </source>
</evidence>
<feature type="compositionally biased region" description="Pro residues" evidence="14">
    <location>
        <begin position="26"/>
        <end position="37"/>
    </location>
</feature>
<feature type="region of interest" description="Disordered" evidence="14">
    <location>
        <begin position="1"/>
        <end position="44"/>
    </location>
</feature>
<dbReference type="Gene3D" id="3.40.30.10">
    <property type="entry name" value="Glutaredoxin"/>
    <property type="match status" value="1"/>
</dbReference>
<keyword evidence="10" id="KW-0496">Mitochondrion</keyword>
<dbReference type="GeneTree" id="ENSGT00390000006178"/>
<evidence type="ECO:0000256" key="9">
    <source>
        <dbReference type="ARBA" id="ARBA00022982"/>
    </source>
</evidence>
<dbReference type="Proteomes" id="UP000016666">
    <property type="component" value="Unassembled WGS sequence"/>
</dbReference>
<evidence type="ECO:0000256" key="6">
    <source>
        <dbReference type="ARBA" id="ARBA00022448"/>
    </source>
</evidence>
<dbReference type="InterPro" id="IPR036249">
    <property type="entry name" value="Thioredoxin-like_sf"/>
</dbReference>
<evidence type="ECO:0000256" key="10">
    <source>
        <dbReference type="ARBA" id="ARBA00023128"/>
    </source>
</evidence>
<keyword evidence="6" id="KW-0813">Transport</keyword>
<comment type="similarity">
    <text evidence="3">Belongs to the complex I NDUFA2 subunit family.</text>
</comment>
<dbReference type="PANTHER" id="PTHR12878:SF0">
    <property type="entry name" value="NADH DEHYDROGENASE [UBIQUINONE] 1 ALPHA SUBCOMPLEX SUBUNIT 2"/>
    <property type="match status" value="1"/>
</dbReference>
<dbReference type="GO" id="GO:0005743">
    <property type="term" value="C:mitochondrial inner membrane"/>
    <property type="evidence" value="ECO:0007669"/>
    <property type="project" value="UniProtKB-SubCell"/>
</dbReference>
<evidence type="ECO:0000256" key="5">
    <source>
        <dbReference type="ARBA" id="ARBA00016394"/>
    </source>
</evidence>